<keyword evidence="2" id="KW-1185">Reference proteome</keyword>
<accession>A0ACA9NDF6</accession>
<name>A0ACA9NDF6_9GLOM</name>
<evidence type="ECO:0000313" key="2">
    <source>
        <dbReference type="Proteomes" id="UP000789525"/>
    </source>
</evidence>
<feature type="non-terminal residue" evidence="1">
    <location>
        <position position="1"/>
    </location>
</feature>
<sequence length="40" mass="4424">EGVLLTEISVGETAPELRSWRVDMNLESLKADTLVLFFSG</sequence>
<protein>
    <submittedName>
        <fullName evidence="1">3989_t:CDS:1</fullName>
    </submittedName>
</protein>
<comment type="caution">
    <text evidence="1">The sequence shown here is derived from an EMBL/GenBank/DDBJ whole genome shotgun (WGS) entry which is preliminary data.</text>
</comment>
<dbReference type="Proteomes" id="UP000789525">
    <property type="component" value="Unassembled WGS sequence"/>
</dbReference>
<gene>
    <name evidence="1" type="ORF">ACOLOM_LOCUS8239</name>
</gene>
<organism evidence="1 2">
    <name type="scientific">Acaulospora colombiana</name>
    <dbReference type="NCBI Taxonomy" id="27376"/>
    <lineage>
        <taxon>Eukaryota</taxon>
        <taxon>Fungi</taxon>
        <taxon>Fungi incertae sedis</taxon>
        <taxon>Mucoromycota</taxon>
        <taxon>Glomeromycotina</taxon>
        <taxon>Glomeromycetes</taxon>
        <taxon>Diversisporales</taxon>
        <taxon>Acaulosporaceae</taxon>
        <taxon>Acaulospora</taxon>
    </lineage>
</organism>
<evidence type="ECO:0000313" key="1">
    <source>
        <dbReference type="EMBL" id="CAG8650708.1"/>
    </source>
</evidence>
<reference evidence="1" key="1">
    <citation type="submission" date="2021-06" db="EMBL/GenBank/DDBJ databases">
        <authorList>
            <person name="Kallberg Y."/>
            <person name="Tangrot J."/>
            <person name="Rosling A."/>
        </authorList>
    </citation>
    <scope>NUCLEOTIDE SEQUENCE</scope>
    <source>
        <strain evidence="1">CL356</strain>
    </source>
</reference>
<dbReference type="EMBL" id="CAJVPT010020788">
    <property type="protein sequence ID" value="CAG8650708.1"/>
    <property type="molecule type" value="Genomic_DNA"/>
</dbReference>
<proteinExistence type="predicted"/>